<evidence type="ECO:0000256" key="2">
    <source>
        <dbReference type="SAM" id="Phobius"/>
    </source>
</evidence>
<dbReference type="EMBL" id="BK016136">
    <property type="protein sequence ID" value="DAF97794.1"/>
    <property type="molecule type" value="Genomic_DNA"/>
</dbReference>
<organism evidence="3">
    <name type="scientific">Myoviridae sp. ctYA416</name>
    <dbReference type="NCBI Taxonomy" id="2825125"/>
    <lineage>
        <taxon>Viruses</taxon>
        <taxon>Duplodnaviria</taxon>
        <taxon>Heunggongvirae</taxon>
        <taxon>Uroviricota</taxon>
        <taxon>Caudoviricetes</taxon>
    </lineage>
</organism>
<feature type="coiled-coil region" evidence="1">
    <location>
        <begin position="162"/>
        <end position="189"/>
    </location>
</feature>
<keyword evidence="2" id="KW-0812">Transmembrane</keyword>
<accession>A0A8S5UTR2</accession>
<evidence type="ECO:0000256" key="1">
    <source>
        <dbReference type="SAM" id="Coils"/>
    </source>
</evidence>
<sequence>MKRLSNVKEFASKHGKLISIILIIIAALFIGAISTYIILRQHITDANDEIHYLKMNMDKELSNEISHVKKAVDDLKKNKPVIETVNSVKETRIEYVPKLSPNDADVDIRKDAPSAKIKYNDKTYDVPLKTTSTSTTEKDGTVKITEGQELTIDVTNIADRQIAAYKLSMDEKQRELNEELKKVKKENRVHKTIETAAVALGSAYLIKKAID</sequence>
<keyword evidence="2" id="KW-0472">Membrane</keyword>
<evidence type="ECO:0000313" key="3">
    <source>
        <dbReference type="EMBL" id="DAF97794.1"/>
    </source>
</evidence>
<protein>
    <submittedName>
        <fullName evidence="3">Uncharacterized protein</fullName>
    </submittedName>
</protein>
<reference evidence="3" key="1">
    <citation type="journal article" date="2021" name="Proc. Natl. Acad. Sci. U.S.A.">
        <title>A Catalog of Tens of Thousands of Viruses from Human Metagenomes Reveals Hidden Associations with Chronic Diseases.</title>
        <authorList>
            <person name="Tisza M.J."/>
            <person name="Buck C.B."/>
        </authorList>
    </citation>
    <scope>NUCLEOTIDE SEQUENCE</scope>
    <source>
        <strain evidence="3">CtYA416</strain>
    </source>
</reference>
<keyword evidence="1" id="KW-0175">Coiled coil</keyword>
<name>A0A8S5UTR2_9CAUD</name>
<feature type="transmembrane region" description="Helical" evidence="2">
    <location>
        <begin position="20"/>
        <end position="39"/>
    </location>
</feature>
<proteinExistence type="predicted"/>
<keyword evidence="2" id="KW-1133">Transmembrane helix</keyword>